<evidence type="ECO:0000313" key="3">
    <source>
        <dbReference type="EMBL" id="VTR98063.1"/>
    </source>
</evidence>
<protein>
    <recommendedName>
        <fullName evidence="5">Lipoprotein</fullName>
    </recommendedName>
</protein>
<proteinExistence type="predicted"/>
<evidence type="ECO:0000256" key="1">
    <source>
        <dbReference type="SAM" id="MobiDB-lite"/>
    </source>
</evidence>
<sequence length="70" mass="7369">MTYARRMKLRPANWLAIGFLVAIAATGCGSGNKSETPAQFSPQPTTPPNGGLPKKAGDKPRGPEDKSSDQ</sequence>
<feature type="compositionally biased region" description="Polar residues" evidence="1">
    <location>
        <begin position="31"/>
        <end position="43"/>
    </location>
</feature>
<evidence type="ECO:0000313" key="4">
    <source>
        <dbReference type="Proteomes" id="UP000464178"/>
    </source>
</evidence>
<dbReference type="EMBL" id="LR593886">
    <property type="protein sequence ID" value="VTR98063.1"/>
    <property type="molecule type" value="Genomic_DNA"/>
</dbReference>
<feature type="compositionally biased region" description="Basic and acidic residues" evidence="1">
    <location>
        <begin position="55"/>
        <end position="70"/>
    </location>
</feature>
<name>A0A6P2DAT8_9BACT</name>
<organism evidence="3 4">
    <name type="scientific">Gemmata massiliana</name>
    <dbReference type="NCBI Taxonomy" id="1210884"/>
    <lineage>
        <taxon>Bacteria</taxon>
        <taxon>Pseudomonadati</taxon>
        <taxon>Planctomycetota</taxon>
        <taxon>Planctomycetia</taxon>
        <taxon>Gemmatales</taxon>
        <taxon>Gemmataceae</taxon>
        <taxon>Gemmata</taxon>
    </lineage>
</organism>
<evidence type="ECO:0000256" key="2">
    <source>
        <dbReference type="SAM" id="SignalP"/>
    </source>
</evidence>
<dbReference type="PROSITE" id="PS51257">
    <property type="entry name" value="PROKAR_LIPOPROTEIN"/>
    <property type="match status" value="1"/>
</dbReference>
<gene>
    <name evidence="3" type="ORF">SOIL9_04040</name>
</gene>
<reference evidence="3 4" key="1">
    <citation type="submission" date="2019-05" db="EMBL/GenBank/DDBJ databases">
        <authorList>
            <consortium name="Science for Life Laboratories"/>
        </authorList>
    </citation>
    <scope>NUCLEOTIDE SEQUENCE [LARGE SCALE GENOMIC DNA]</scope>
    <source>
        <strain evidence="3">Soil9</strain>
    </source>
</reference>
<dbReference type="Proteomes" id="UP000464178">
    <property type="component" value="Chromosome"/>
</dbReference>
<keyword evidence="4" id="KW-1185">Reference proteome</keyword>
<keyword evidence="2" id="KW-0732">Signal</keyword>
<dbReference type="KEGG" id="gms:SOIL9_04040"/>
<accession>A0A6P2DAT8</accession>
<dbReference type="AlphaFoldDB" id="A0A6P2DAT8"/>
<feature type="region of interest" description="Disordered" evidence="1">
    <location>
        <begin position="28"/>
        <end position="70"/>
    </location>
</feature>
<evidence type="ECO:0008006" key="5">
    <source>
        <dbReference type="Google" id="ProtNLM"/>
    </source>
</evidence>
<feature type="chain" id="PRO_5026664583" description="Lipoprotein" evidence="2">
    <location>
        <begin position="25"/>
        <end position="70"/>
    </location>
</feature>
<feature type="signal peptide" evidence="2">
    <location>
        <begin position="1"/>
        <end position="24"/>
    </location>
</feature>